<evidence type="ECO:0000313" key="3">
    <source>
        <dbReference type="Proteomes" id="UP000320593"/>
    </source>
</evidence>
<dbReference type="EMBL" id="VLLF01000001">
    <property type="protein sequence ID" value="TWI93319.1"/>
    <property type="molecule type" value="Genomic_DNA"/>
</dbReference>
<keyword evidence="3" id="KW-1185">Reference proteome</keyword>
<proteinExistence type="predicted"/>
<protein>
    <recommendedName>
        <fullName evidence="4">DUF2975 family protein</fullName>
    </recommendedName>
</protein>
<keyword evidence="1" id="KW-1133">Transmembrane helix</keyword>
<feature type="transmembrane region" description="Helical" evidence="1">
    <location>
        <begin position="164"/>
        <end position="184"/>
    </location>
</feature>
<organism evidence="2 3">
    <name type="scientific">Roseibium hamelinense</name>
    <dbReference type="NCBI Taxonomy" id="150831"/>
    <lineage>
        <taxon>Bacteria</taxon>
        <taxon>Pseudomonadati</taxon>
        <taxon>Pseudomonadota</taxon>
        <taxon>Alphaproteobacteria</taxon>
        <taxon>Hyphomicrobiales</taxon>
        <taxon>Stappiaceae</taxon>
        <taxon>Roseibium</taxon>
    </lineage>
</organism>
<dbReference type="AlphaFoldDB" id="A0A562THZ8"/>
<keyword evidence="1" id="KW-0472">Membrane</keyword>
<sequence>MTTTPASTGRLRRQKRISRVSAILKWVLSGVLAALLLVWAGYVLAILVPSLSRFSPETGLDVAGAHRAFADIPILQRCALALVESVLFALLAGAAWELRLLFARFQRTDYFSAKTLGHVFLFGVWLISYAVMDILSDPILSVLATLDRPEGQRTLEVSLDGGEIFFAILGALMLVFGAVLREAANLDDENRRFV</sequence>
<reference evidence="2 3" key="1">
    <citation type="submission" date="2019-07" db="EMBL/GenBank/DDBJ databases">
        <title>Genomic Encyclopedia of Archaeal and Bacterial Type Strains, Phase II (KMG-II): from individual species to whole genera.</title>
        <authorList>
            <person name="Goeker M."/>
        </authorList>
    </citation>
    <scope>NUCLEOTIDE SEQUENCE [LARGE SCALE GENOMIC DNA]</scope>
    <source>
        <strain evidence="2 3">ATCC BAA-252</strain>
    </source>
</reference>
<comment type="caution">
    <text evidence="2">The sequence shown here is derived from an EMBL/GenBank/DDBJ whole genome shotgun (WGS) entry which is preliminary data.</text>
</comment>
<gene>
    <name evidence="2" type="ORF">JM93_00875</name>
</gene>
<name>A0A562THZ8_9HYPH</name>
<dbReference type="OrthoDB" id="7849390at2"/>
<feature type="transmembrane region" description="Helical" evidence="1">
    <location>
        <begin position="119"/>
        <end position="144"/>
    </location>
</feature>
<dbReference type="RefSeq" id="WP_145340790.1">
    <property type="nucleotide sequence ID" value="NZ_SMLY01000038.1"/>
</dbReference>
<keyword evidence="1" id="KW-0812">Transmembrane</keyword>
<evidence type="ECO:0000313" key="2">
    <source>
        <dbReference type="EMBL" id="TWI93319.1"/>
    </source>
</evidence>
<feature type="transmembrane region" description="Helical" evidence="1">
    <location>
        <begin position="74"/>
        <end position="98"/>
    </location>
</feature>
<accession>A0A562THZ8</accession>
<dbReference type="Proteomes" id="UP000320593">
    <property type="component" value="Unassembled WGS sequence"/>
</dbReference>
<evidence type="ECO:0008006" key="4">
    <source>
        <dbReference type="Google" id="ProtNLM"/>
    </source>
</evidence>
<feature type="transmembrane region" description="Helical" evidence="1">
    <location>
        <begin position="22"/>
        <end position="48"/>
    </location>
</feature>
<evidence type="ECO:0000256" key="1">
    <source>
        <dbReference type="SAM" id="Phobius"/>
    </source>
</evidence>